<dbReference type="PANTHER" id="PTHR37422">
    <property type="entry name" value="TEICHURONIC ACID BIOSYNTHESIS PROTEIN TUAE"/>
    <property type="match status" value="1"/>
</dbReference>
<feature type="transmembrane region" description="Helical" evidence="1">
    <location>
        <begin position="228"/>
        <end position="255"/>
    </location>
</feature>
<dbReference type="InterPro" id="IPR051533">
    <property type="entry name" value="WaaL-like"/>
</dbReference>
<evidence type="ECO:0000256" key="1">
    <source>
        <dbReference type="SAM" id="Phobius"/>
    </source>
</evidence>
<comment type="caution">
    <text evidence="2">The sequence shown here is derived from an EMBL/GenBank/DDBJ whole genome shotgun (WGS) entry which is preliminary data.</text>
</comment>
<evidence type="ECO:0008006" key="4">
    <source>
        <dbReference type="Google" id="ProtNLM"/>
    </source>
</evidence>
<reference evidence="2 3" key="1">
    <citation type="journal article" date="2015" name="Nature">
        <title>rRNA introns, odd ribosomes, and small enigmatic genomes across a large radiation of phyla.</title>
        <authorList>
            <person name="Brown C.T."/>
            <person name="Hug L.A."/>
            <person name="Thomas B.C."/>
            <person name="Sharon I."/>
            <person name="Castelle C.J."/>
            <person name="Singh A."/>
            <person name="Wilkins M.J."/>
            <person name="Williams K.H."/>
            <person name="Banfield J.F."/>
        </authorList>
    </citation>
    <scope>NUCLEOTIDE SEQUENCE [LARGE SCALE GENOMIC DNA]</scope>
</reference>
<gene>
    <name evidence="2" type="ORF">UU93_C0029G0001</name>
</gene>
<proteinExistence type="predicted"/>
<organism evidence="2 3">
    <name type="scientific">Candidatus Amesbacteria bacterium GW2011_GWA2_42_12</name>
    <dbReference type="NCBI Taxonomy" id="1618356"/>
    <lineage>
        <taxon>Bacteria</taxon>
        <taxon>Candidatus Amesiibacteriota</taxon>
    </lineage>
</organism>
<feature type="transmembrane region" description="Helical" evidence="1">
    <location>
        <begin position="113"/>
        <end position="130"/>
    </location>
</feature>
<dbReference type="AlphaFoldDB" id="A0A0G0Y223"/>
<accession>A0A0G0Y223</accession>
<evidence type="ECO:0000313" key="2">
    <source>
        <dbReference type="EMBL" id="KKS30869.1"/>
    </source>
</evidence>
<dbReference type="STRING" id="1618356.UU93_C0029G0001"/>
<sequence length="262" mass="28717">MTLASTTLIAAAGLLQYVVIPDVRGLRFTGWDDHYFRVVSTLLDPSFTGIILLIGFLISLQYLMKKKSTHIVLIAIVHFAALLLTYSRASFIALGAALIFLALQYISLRKGVFYISCLGVIGIFLLPRPASEGARLERLSSVRARVVNTVHGIQKLSPTTLLIGNGWYLTNADRQSNNTISFISHSSSPDNSFLHVLQSTGIGGLTVLGIFGFALFRSSRSLSLRTTLVAISVASWMNQVLFYPWILLILSQLIAQDEGLIT</sequence>
<feature type="transmembrane region" description="Helical" evidence="1">
    <location>
        <begin position="45"/>
        <end position="63"/>
    </location>
</feature>
<keyword evidence="1" id="KW-1133">Transmembrane helix</keyword>
<protein>
    <recommendedName>
        <fullName evidence="4">O-antigen polymerase</fullName>
    </recommendedName>
</protein>
<dbReference type="PANTHER" id="PTHR37422:SF13">
    <property type="entry name" value="LIPOPOLYSACCHARIDE BIOSYNTHESIS PROTEIN PA4999-RELATED"/>
    <property type="match status" value="1"/>
</dbReference>
<feature type="transmembrane region" description="Helical" evidence="1">
    <location>
        <begin position="70"/>
        <end position="86"/>
    </location>
</feature>
<evidence type="ECO:0000313" key="3">
    <source>
        <dbReference type="Proteomes" id="UP000034160"/>
    </source>
</evidence>
<keyword evidence="1" id="KW-0812">Transmembrane</keyword>
<dbReference type="EMBL" id="LCCN01000029">
    <property type="protein sequence ID" value="KKS30869.1"/>
    <property type="molecule type" value="Genomic_DNA"/>
</dbReference>
<name>A0A0G0Y223_9BACT</name>
<dbReference type="Proteomes" id="UP000034160">
    <property type="component" value="Unassembled WGS sequence"/>
</dbReference>
<feature type="transmembrane region" description="Helical" evidence="1">
    <location>
        <begin position="196"/>
        <end position="216"/>
    </location>
</feature>
<keyword evidence="1" id="KW-0472">Membrane</keyword>